<accession>A0A383AM97</accession>
<reference evidence="2" key="1">
    <citation type="submission" date="2018-05" db="EMBL/GenBank/DDBJ databases">
        <authorList>
            <person name="Lanie J.A."/>
            <person name="Ng W.-L."/>
            <person name="Kazmierczak K.M."/>
            <person name="Andrzejewski T.M."/>
            <person name="Davidsen T.M."/>
            <person name="Wayne K.J."/>
            <person name="Tettelin H."/>
            <person name="Glass J.I."/>
            <person name="Rusch D."/>
            <person name="Podicherti R."/>
            <person name="Tsui H.-C.T."/>
            <person name="Winkler M.E."/>
        </authorList>
    </citation>
    <scope>NUCLEOTIDE SEQUENCE</scope>
</reference>
<name>A0A383AM97_9ZZZZ</name>
<gene>
    <name evidence="2" type="ORF">METZ01_LOCUS461545</name>
</gene>
<evidence type="ECO:0000313" key="2">
    <source>
        <dbReference type="EMBL" id="SVE08691.1"/>
    </source>
</evidence>
<protein>
    <submittedName>
        <fullName evidence="2">Uncharacterized protein</fullName>
    </submittedName>
</protein>
<dbReference type="EMBL" id="UINC01193200">
    <property type="protein sequence ID" value="SVE08691.1"/>
    <property type="molecule type" value="Genomic_DNA"/>
</dbReference>
<feature type="region of interest" description="Disordered" evidence="1">
    <location>
        <begin position="1"/>
        <end position="39"/>
    </location>
</feature>
<evidence type="ECO:0000256" key="1">
    <source>
        <dbReference type="SAM" id="MobiDB-lite"/>
    </source>
</evidence>
<sequence length="76" mass="8358">MEIEIDDIERVEERTSAGMGQAHECEIGEGGISPNSHLGSRETALRQVDCIIKDMAESYQRTAGVLRTLDRIAGKL</sequence>
<proteinExistence type="predicted"/>
<organism evidence="2">
    <name type="scientific">marine metagenome</name>
    <dbReference type="NCBI Taxonomy" id="408172"/>
    <lineage>
        <taxon>unclassified sequences</taxon>
        <taxon>metagenomes</taxon>
        <taxon>ecological metagenomes</taxon>
    </lineage>
</organism>
<dbReference type="AlphaFoldDB" id="A0A383AM97"/>
<feature type="compositionally biased region" description="Acidic residues" evidence="1">
    <location>
        <begin position="1"/>
        <end position="10"/>
    </location>
</feature>